<evidence type="ECO:0000256" key="2">
    <source>
        <dbReference type="ARBA" id="ARBA00006464"/>
    </source>
</evidence>
<evidence type="ECO:0000256" key="6">
    <source>
        <dbReference type="ARBA" id="ARBA00023136"/>
    </source>
</evidence>
<dbReference type="RefSeq" id="WP_263748163.1">
    <property type="nucleotide sequence ID" value="NZ_JAOWRF010000337.1"/>
</dbReference>
<feature type="domain" description="Bacterial sugar transferase" evidence="8">
    <location>
        <begin position="285"/>
        <end position="475"/>
    </location>
</feature>
<keyword evidence="5 7" id="KW-1133">Transmembrane helix</keyword>
<gene>
    <name evidence="9" type="ORF">OGM63_23840</name>
</gene>
<protein>
    <submittedName>
        <fullName evidence="9">Sugar transferase</fullName>
    </submittedName>
</protein>
<comment type="caution">
    <text evidence="9">The sequence shown here is derived from an EMBL/GenBank/DDBJ whole genome shotgun (WGS) entry which is preliminary data.</text>
</comment>
<dbReference type="InterPro" id="IPR017475">
    <property type="entry name" value="EPS_sugar_tfrase"/>
</dbReference>
<reference evidence="9 10" key="1">
    <citation type="submission" date="2022-10" db="EMBL/GenBank/DDBJ databases">
        <title>Identification of biosynthetic pathway for the production of the potent trypsin inhibitor radiosumin.</title>
        <authorList>
            <person name="Fewer D.P."/>
            <person name="Delbaje E."/>
            <person name="Ouyang X."/>
            <person name="Agostino P.D."/>
            <person name="Wahlsten M."/>
            <person name="Jokela J."/>
            <person name="Permi P."/>
            <person name="Haapaniemi E."/>
            <person name="Koistinen H."/>
        </authorList>
    </citation>
    <scope>NUCLEOTIDE SEQUENCE [LARGE SCALE GENOMIC DNA]</scope>
    <source>
        <strain evidence="9 10">NIES-515</strain>
    </source>
</reference>
<organism evidence="9 10">
    <name type="scientific">Plectonema radiosum NIES-515</name>
    <dbReference type="NCBI Taxonomy" id="2986073"/>
    <lineage>
        <taxon>Bacteria</taxon>
        <taxon>Bacillati</taxon>
        <taxon>Cyanobacteriota</taxon>
        <taxon>Cyanophyceae</taxon>
        <taxon>Oscillatoriophycideae</taxon>
        <taxon>Oscillatoriales</taxon>
        <taxon>Microcoleaceae</taxon>
        <taxon>Plectonema</taxon>
    </lineage>
</organism>
<dbReference type="Pfam" id="PF02397">
    <property type="entry name" value="Bac_transf"/>
    <property type="match status" value="1"/>
</dbReference>
<evidence type="ECO:0000313" key="9">
    <source>
        <dbReference type="EMBL" id="MCV3216508.1"/>
    </source>
</evidence>
<dbReference type="PANTHER" id="PTHR30576">
    <property type="entry name" value="COLANIC BIOSYNTHESIS UDP-GLUCOSE LIPID CARRIER TRANSFERASE"/>
    <property type="match status" value="1"/>
</dbReference>
<comment type="similarity">
    <text evidence="2">Belongs to the bacterial sugar transferase family.</text>
</comment>
<keyword evidence="10" id="KW-1185">Reference proteome</keyword>
<sequence>MAIKNISSKSLPVVNLQPDLRSARGTRIQRGLAIRLLRVVTLILLDIISVSLAWKLAVFYGTPLPSPWTQNTSFLLLIITVEIGVIAVKGLYHPGKHRRNYFGLIQAISLSEVLLLLVAFLYEPETYISRSTFLIFWVLSIAFVCLSRLFIDIAIKIVREKGAARCPVFLIADIEEKEEYIKLIEKEKCYIVQGISDYTCLDRCNREATFEYLREQGIVEAFVSWSAIKNRLYVCWHFHSAGIILQILPQKNEVHHPKSVFSMIGEVPCMRIPAPIITGSDFWVKRCFDLFCSIILLILLSPIYLFIAILIKLDSPGPIFFRQNRIGLHCKKFKMWKFRTMVVNAEKLQAELEAKNEIKDGVLFKLKNDPRITRIGKFLRRYSLDELPQLFNVLLGEMSLVGPRPLPLRDVERFQTMHFIRQEVLPGITGLWQVSGRSDIENFEDGVKLDIAYIENWALWLDMKILLKTVRVVLQKTGAY</sequence>
<dbReference type="PANTHER" id="PTHR30576:SF10">
    <property type="entry name" value="SLL5057 PROTEIN"/>
    <property type="match status" value="1"/>
</dbReference>
<dbReference type="EMBL" id="JAOWRF010000337">
    <property type="protein sequence ID" value="MCV3216508.1"/>
    <property type="molecule type" value="Genomic_DNA"/>
</dbReference>
<evidence type="ECO:0000256" key="3">
    <source>
        <dbReference type="ARBA" id="ARBA00022679"/>
    </source>
</evidence>
<dbReference type="Proteomes" id="UP001526143">
    <property type="component" value="Unassembled WGS sequence"/>
</dbReference>
<comment type="subcellular location">
    <subcellularLocation>
        <location evidence="1">Membrane</location>
        <topology evidence="1">Multi-pass membrane protein</topology>
    </subcellularLocation>
</comment>
<evidence type="ECO:0000256" key="4">
    <source>
        <dbReference type="ARBA" id="ARBA00022692"/>
    </source>
</evidence>
<proteinExistence type="inferred from homology"/>
<evidence type="ECO:0000259" key="8">
    <source>
        <dbReference type="Pfam" id="PF02397"/>
    </source>
</evidence>
<feature type="transmembrane region" description="Helical" evidence="7">
    <location>
        <begin position="36"/>
        <end position="54"/>
    </location>
</feature>
<dbReference type="InterPro" id="IPR003362">
    <property type="entry name" value="Bact_transf"/>
</dbReference>
<accession>A0ABT3B548</accession>
<evidence type="ECO:0000256" key="5">
    <source>
        <dbReference type="ARBA" id="ARBA00022989"/>
    </source>
</evidence>
<name>A0ABT3B548_9CYAN</name>
<dbReference type="NCBIfam" id="TIGR03025">
    <property type="entry name" value="EPS_sugtrans"/>
    <property type="match status" value="1"/>
</dbReference>
<keyword evidence="3 9" id="KW-0808">Transferase</keyword>
<keyword evidence="4 7" id="KW-0812">Transmembrane</keyword>
<feature type="transmembrane region" description="Helical" evidence="7">
    <location>
        <begin position="134"/>
        <end position="151"/>
    </location>
</feature>
<keyword evidence="6 7" id="KW-0472">Membrane</keyword>
<evidence type="ECO:0000313" key="10">
    <source>
        <dbReference type="Proteomes" id="UP001526143"/>
    </source>
</evidence>
<dbReference type="Pfam" id="PF13727">
    <property type="entry name" value="CoA_binding_3"/>
    <property type="match status" value="1"/>
</dbReference>
<feature type="transmembrane region" description="Helical" evidence="7">
    <location>
        <begin position="290"/>
        <end position="311"/>
    </location>
</feature>
<feature type="transmembrane region" description="Helical" evidence="7">
    <location>
        <begin position="101"/>
        <end position="122"/>
    </location>
</feature>
<feature type="transmembrane region" description="Helical" evidence="7">
    <location>
        <begin position="74"/>
        <end position="92"/>
    </location>
</feature>
<dbReference type="GO" id="GO:0016740">
    <property type="term" value="F:transferase activity"/>
    <property type="evidence" value="ECO:0007669"/>
    <property type="project" value="UniProtKB-KW"/>
</dbReference>
<evidence type="ECO:0000256" key="1">
    <source>
        <dbReference type="ARBA" id="ARBA00004141"/>
    </source>
</evidence>
<evidence type="ECO:0000256" key="7">
    <source>
        <dbReference type="SAM" id="Phobius"/>
    </source>
</evidence>